<sequence>MLQDAFLKFIAQEIFKNIQDNNEQFYFSKAWHPEYYKDSNYRVRIAEELNKKLNKPLDGDYSTKSNSLSEPIRRIAQKIWKTFATEMIQDGFFLENQATRENTYQWLWTKKFPRVAWDLAVKTATLVTEDTLSLCDYHQPITVEDRISTRVIPQEELLYKNTDYRLRLNLDSGGNLLLINQSADGNKYLIAPSKAFAEIPVTVINHILYLPPDKKANRAPISFETEKELFLGIVTTEEIKLSWIAEDYRNEDVELNEMRLEEIFQEVGKLSNCQVFQRGFRVGEK</sequence>
<proteinExistence type="predicted"/>
<dbReference type="eggNOG" id="ENOG50332IK">
    <property type="taxonomic scope" value="Bacteria"/>
</dbReference>
<dbReference type="STRING" id="65393.PCC7424_1803"/>
<organism evidence="1 2">
    <name type="scientific">Gloeothece citriformis (strain PCC 7424)</name>
    <name type="common">Cyanothece sp. (strain PCC 7424)</name>
    <dbReference type="NCBI Taxonomy" id="65393"/>
    <lineage>
        <taxon>Bacteria</taxon>
        <taxon>Bacillati</taxon>
        <taxon>Cyanobacteriota</taxon>
        <taxon>Cyanophyceae</taxon>
        <taxon>Oscillatoriophycideae</taxon>
        <taxon>Chroococcales</taxon>
        <taxon>Aphanothecaceae</taxon>
        <taxon>Gloeothece</taxon>
        <taxon>Gloeothece citriformis</taxon>
    </lineage>
</organism>
<reference evidence="2" key="1">
    <citation type="journal article" date="2011" name="MBio">
        <title>Novel metabolic attributes of the genus Cyanothece, comprising a group of unicellular nitrogen-fixing Cyanobacteria.</title>
        <authorList>
            <person name="Bandyopadhyay A."/>
            <person name="Elvitigala T."/>
            <person name="Welsh E."/>
            <person name="Stockel J."/>
            <person name="Liberton M."/>
            <person name="Min H."/>
            <person name="Sherman L.A."/>
            <person name="Pakrasi H.B."/>
        </authorList>
    </citation>
    <scope>NUCLEOTIDE SEQUENCE [LARGE SCALE GENOMIC DNA]</scope>
    <source>
        <strain evidence="2">PCC 7424</strain>
    </source>
</reference>
<dbReference type="Proteomes" id="UP000002384">
    <property type="component" value="Chromosome"/>
</dbReference>
<evidence type="ECO:0008006" key="3">
    <source>
        <dbReference type="Google" id="ProtNLM"/>
    </source>
</evidence>
<dbReference type="KEGG" id="cyc:PCC7424_1803"/>
<gene>
    <name evidence="1" type="ordered locus">PCC7424_1803</name>
</gene>
<evidence type="ECO:0000313" key="1">
    <source>
        <dbReference type="EMBL" id="ACK70235.1"/>
    </source>
</evidence>
<dbReference type="HOGENOM" id="CLU_082090_0_0_3"/>
<dbReference type="EMBL" id="CP001291">
    <property type="protein sequence ID" value="ACK70235.1"/>
    <property type="molecule type" value="Genomic_DNA"/>
</dbReference>
<protein>
    <recommendedName>
        <fullName evidence="3">DUF4384 domain-containing protein</fullName>
    </recommendedName>
</protein>
<name>B7KCD0_GLOC7</name>
<accession>B7KCD0</accession>
<dbReference type="OrthoDB" id="452710at2"/>
<keyword evidence="2" id="KW-1185">Reference proteome</keyword>
<dbReference type="RefSeq" id="WP_012599178.1">
    <property type="nucleotide sequence ID" value="NC_011729.1"/>
</dbReference>
<evidence type="ECO:0000313" key="2">
    <source>
        <dbReference type="Proteomes" id="UP000002384"/>
    </source>
</evidence>
<dbReference type="AlphaFoldDB" id="B7KCD0"/>